<dbReference type="OrthoDB" id="2222479at2759"/>
<feature type="compositionally biased region" description="Low complexity" evidence="1">
    <location>
        <begin position="228"/>
        <end position="241"/>
    </location>
</feature>
<feature type="region of interest" description="Disordered" evidence="1">
    <location>
        <begin position="221"/>
        <end position="241"/>
    </location>
</feature>
<evidence type="ECO:0008006" key="4">
    <source>
        <dbReference type="Google" id="ProtNLM"/>
    </source>
</evidence>
<dbReference type="OMA" id="RFMEDTE"/>
<evidence type="ECO:0000313" key="2">
    <source>
        <dbReference type="EMBL" id="EPB82520.1"/>
    </source>
</evidence>
<accession>S2JRU5</accession>
<evidence type="ECO:0000313" key="3">
    <source>
        <dbReference type="Proteomes" id="UP000014254"/>
    </source>
</evidence>
<dbReference type="Proteomes" id="UP000014254">
    <property type="component" value="Unassembled WGS sequence"/>
</dbReference>
<gene>
    <name evidence="2" type="ORF">HMPREF1544_10729</name>
</gene>
<dbReference type="VEuPathDB" id="FungiDB:HMPREF1544_10729"/>
<dbReference type="SUPFAM" id="SSF50370">
    <property type="entry name" value="Ricin B-like lectins"/>
    <property type="match status" value="1"/>
</dbReference>
<dbReference type="STRING" id="1220926.S2JRU5"/>
<protein>
    <recommendedName>
        <fullName evidence="4">Ricin B lectin domain-containing protein</fullName>
    </recommendedName>
</protein>
<dbReference type="Gene3D" id="2.80.10.50">
    <property type="match status" value="1"/>
</dbReference>
<sequence>MADINWFYIKHLGTNKIITSYSWQGDTANDTTIPLMRAQVIVAKPTYSDNELWCWDNQQLRNKSTGLVLDIRKGKIRFMEDTEICLYYKKSVEDSQNQLWAVQTEFQPAEHPLVRRRSSQKTPIGSVIYSIANSDWVLDVCPEGQKLILFPYNQDLSHQQRWLFIPEKEMILTEEPTSLFGNNKVDTSSAAYYCTPISSSSFSSSNSSSYSIDSTEFAHGLTPAKRCSSQSSLQTSSRKSS</sequence>
<dbReference type="InterPro" id="IPR035992">
    <property type="entry name" value="Ricin_B-like_lectins"/>
</dbReference>
<dbReference type="EMBL" id="KE124110">
    <property type="protein sequence ID" value="EPB82520.1"/>
    <property type="molecule type" value="Genomic_DNA"/>
</dbReference>
<reference evidence="3" key="1">
    <citation type="submission" date="2013-05" db="EMBL/GenBank/DDBJ databases">
        <title>The Genome sequence of Mucor circinelloides f. circinelloides 1006PhL.</title>
        <authorList>
            <consortium name="The Broad Institute Genomics Platform"/>
            <person name="Cuomo C."/>
            <person name="Earl A."/>
            <person name="Findley K."/>
            <person name="Lee S.C."/>
            <person name="Walker B."/>
            <person name="Young S."/>
            <person name="Zeng Q."/>
            <person name="Gargeya S."/>
            <person name="Fitzgerald M."/>
            <person name="Haas B."/>
            <person name="Abouelleil A."/>
            <person name="Allen A.W."/>
            <person name="Alvarado L."/>
            <person name="Arachchi H.M."/>
            <person name="Berlin A.M."/>
            <person name="Chapman S.B."/>
            <person name="Gainer-Dewar J."/>
            <person name="Goldberg J."/>
            <person name="Griggs A."/>
            <person name="Gujja S."/>
            <person name="Hansen M."/>
            <person name="Howarth C."/>
            <person name="Imamovic A."/>
            <person name="Ireland A."/>
            <person name="Larimer J."/>
            <person name="McCowan C."/>
            <person name="Murphy C."/>
            <person name="Pearson M."/>
            <person name="Poon T.W."/>
            <person name="Priest M."/>
            <person name="Roberts A."/>
            <person name="Saif S."/>
            <person name="Shea T."/>
            <person name="Sisk P."/>
            <person name="Sykes S."/>
            <person name="Wortman J."/>
            <person name="Nusbaum C."/>
            <person name="Birren B."/>
        </authorList>
    </citation>
    <scope>NUCLEOTIDE SEQUENCE [LARGE SCALE GENOMIC DNA]</scope>
    <source>
        <strain evidence="3">1006PhL</strain>
    </source>
</reference>
<proteinExistence type="predicted"/>
<evidence type="ECO:0000256" key="1">
    <source>
        <dbReference type="SAM" id="MobiDB-lite"/>
    </source>
</evidence>
<name>S2JRU5_MUCC1</name>
<organism evidence="2 3">
    <name type="scientific">Mucor circinelloides f. circinelloides (strain 1006PhL)</name>
    <name type="common">Mucormycosis agent</name>
    <name type="synonym">Calyptromyces circinelloides</name>
    <dbReference type="NCBI Taxonomy" id="1220926"/>
    <lineage>
        <taxon>Eukaryota</taxon>
        <taxon>Fungi</taxon>
        <taxon>Fungi incertae sedis</taxon>
        <taxon>Mucoromycota</taxon>
        <taxon>Mucoromycotina</taxon>
        <taxon>Mucoromycetes</taxon>
        <taxon>Mucorales</taxon>
        <taxon>Mucorineae</taxon>
        <taxon>Mucoraceae</taxon>
        <taxon>Mucor</taxon>
    </lineage>
</organism>
<dbReference type="AlphaFoldDB" id="S2JRU5"/>
<dbReference type="InParanoid" id="S2JRU5"/>
<keyword evidence="3" id="KW-1185">Reference proteome</keyword>